<dbReference type="InterPro" id="IPR046450">
    <property type="entry name" value="PA_dom_sf"/>
</dbReference>
<protein>
    <submittedName>
        <fullName evidence="7">Uncharacterized protein</fullName>
    </submittedName>
</protein>
<dbReference type="Proteomes" id="UP001188597">
    <property type="component" value="Unassembled WGS sequence"/>
</dbReference>
<evidence type="ECO:0000259" key="6">
    <source>
        <dbReference type="Pfam" id="PF17766"/>
    </source>
</evidence>
<comment type="caution">
    <text evidence="7">The sequence shown here is derived from an EMBL/GenBank/DDBJ whole genome shotgun (WGS) entry which is preliminary data.</text>
</comment>
<dbReference type="InterPro" id="IPR041469">
    <property type="entry name" value="Subtilisin-like_FN3"/>
</dbReference>
<dbReference type="Pfam" id="PF05922">
    <property type="entry name" value="Inhibitor_I9"/>
    <property type="match status" value="1"/>
</dbReference>
<dbReference type="CDD" id="cd02120">
    <property type="entry name" value="PA_subtilisin_like"/>
    <property type="match status" value="1"/>
</dbReference>
<sequence length="495" mass="54284">MGAPATEGNPRDDHTQLLRSLLRRKSNRVVRVYKHGFSGFAARLSEKEAQAIAQKPGVVSVFPDKVLQLHTTRSWHFLEDQTDGQVSKFSLGSDSDAKSAGSDTIIGFLDTGIWPESESFNDKDFGPISSRWKGSCMAGKNFSSSNCNRKLIGARYYTDPSNKMTTARDTVGHGTHVASTAVGNLGGGINFVDIGSSPIHPLVYGRSAGKGGENEARYCEPGSLDRDKVQGKILLCENEGRRSFPYGKFQEAKRVGAIGLVLIDDVARNEPDIYYRTYPLTAVTSKDGLEILSYIINSTRNAVATILPTVTTQINNLKTPIAKEYWSIGTPYDYGTGEVSPTRSLDPGLIYETGTIDYLQFLCNYGYNLSTIKLLASRLPDGFSCPENASSDLISNMNYPSIAISNLSSKETKKVSRTVTNVGDDELYIAIIDAPEGLEVSVIPDQLEFTKNSKRLSYEVSFRLSTSPEEDMFGSITWTSGKYRVHSPFVVSTKQ</sequence>
<keyword evidence="8" id="KW-1185">Reference proteome</keyword>
<keyword evidence="2" id="KW-0732">Signal</keyword>
<accession>A0AA89AYW3</accession>
<evidence type="ECO:0000256" key="1">
    <source>
        <dbReference type="ARBA" id="ARBA00011073"/>
    </source>
</evidence>
<evidence type="ECO:0000259" key="4">
    <source>
        <dbReference type="Pfam" id="PF02225"/>
    </source>
</evidence>
<dbReference type="GO" id="GO:0004252">
    <property type="term" value="F:serine-type endopeptidase activity"/>
    <property type="evidence" value="ECO:0007669"/>
    <property type="project" value="InterPro"/>
</dbReference>
<dbReference type="EMBL" id="JAVXUP010001058">
    <property type="protein sequence ID" value="KAK3016591.1"/>
    <property type="molecule type" value="Genomic_DNA"/>
</dbReference>
<reference evidence="7" key="1">
    <citation type="submission" date="2022-12" db="EMBL/GenBank/DDBJ databases">
        <title>Draft genome assemblies for two species of Escallonia (Escalloniales).</title>
        <authorList>
            <person name="Chanderbali A."/>
            <person name="Dervinis C."/>
            <person name="Anghel I."/>
            <person name="Soltis D."/>
            <person name="Soltis P."/>
            <person name="Zapata F."/>
        </authorList>
    </citation>
    <scope>NUCLEOTIDE SEQUENCE</scope>
    <source>
        <strain evidence="7">UCBG64.0493</strain>
        <tissue evidence="7">Leaf</tissue>
    </source>
</reference>
<dbReference type="GO" id="GO:0006508">
    <property type="term" value="P:proteolysis"/>
    <property type="evidence" value="ECO:0007669"/>
    <property type="project" value="InterPro"/>
</dbReference>
<evidence type="ECO:0000256" key="2">
    <source>
        <dbReference type="ARBA" id="ARBA00022729"/>
    </source>
</evidence>
<dbReference type="InterPro" id="IPR036852">
    <property type="entry name" value="Peptidase_S8/S53_dom_sf"/>
</dbReference>
<organism evidence="7 8">
    <name type="scientific">Escallonia herrerae</name>
    <dbReference type="NCBI Taxonomy" id="1293975"/>
    <lineage>
        <taxon>Eukaryota</taxon>
        <taxon>Viridiplantae</taxon>
        <taxon>Streptophyta</taxon>
        <taxon>Embryophyta</taxon>
        <taxon>Tracheophyta</taxon>
        <taxon>Spermatophyta</taxon>
        <taxon>Magnoliopsida</taxon>
        <taxon>eudicotyledons</taxon>
        <taxon>Gunneridae</taxon>
        <taxon>Pentapetalae</taxon>
        <taxon>asterids</taxon>
        <taxon>campanulids</taxon>
        <taxon>Escalloniales</taxon>
        <taxon>Escalloniaceae</taxon>
        <taxon>Escallonia</taxon>
    </lineage>
</organism>
<dbReference type="Gene3D" id="2.60.40.2310">
    <property type="match status" value="1"/>
</dbReference>
<feature type="domain" description="PA" evidence="4">
    <location>
        <begin position="201"/>
        <end position="291"/>
    </location>
</feature>
<feature type="domain" description="Subtilisin-like protease fibronectin type-III" evidence="6">
    <location>
        <begin position="396"/>
        <end position="491"/>
    </location>
</feature>
<dbReference type="SUPFAM" id="SSF52025">
    <property type="entry name" value="PA domain"/>
    <property type="match status" value="1"/>
</dbReference>
<dbReference type="Gene3D" id="3.50.30.30">
    <property type="match status" value="1"/>
</dbReference>
<dbReference type="InterPro" id="IPR045051">
    <property type="entry name" value="SBT"/>
</dbReference>
<dbReference type="PANTHER" id="PTHR10795">
    <property type="entry name" value="PROPROTEIN CONVERTASE SUBTILISIN/KEXIN"/>
    <property type="match status" value="1"/>
</dbReference>
<dbReference type="InterPro" id="IPR003137">
    <property type="entry name" value="PA_domain"/>
</dbReference>
<comment type="similarity">
    <text evidence="1">Belongs to the peptidase S8 family.</text>
</comment>
<dbReference type="Gene3D" id="3.40.50.200">
    <property type="entry name" value="Peptidase S8/S53 domain"/>
    <property type="match status" value="1"/>
</dbReference>
<proteinExistence type="inferred from homology"/>
<evidence type="ECO:0000313" key="7">
    <source>
        <dbReference type="EMBL" id="KAK3016591.1"/>
    </source>
</evidence>
<gene>
    <name evidence="7" type="ORF">RJ639_005864</name>
</gene>
<dbReference type="SUPFAM" id="SSF52743">
    <property type="entry name" value="Subtilisin-like"/>
    <property type="match status" value="1"/>
</dbReference>
<name>A0AA89AYW3_9ASTE</name>
<dbReference type="Pfam" id="PF02225">
    <property type="entry name" value="PA"/>
    <property type="match status" value="1"/>
</dbReference>
<feature type="domain" description="Inhibitor I9" evidence="5">
    <location>
        <begin position="11"/>
        <end position="70"/>
    </location>
</feature>
<keyword evidence="3" id="KW-0325">Glycoprotein</keyword>
<dbReference type="InterPro" id="IPR022398">
    <property type="entry name" value="Peptidase_S8_His-AS"/>
</dbReference>
<dbReference type="InterPro" id="IPR010259">
    <property type="entry name" value="S8pro/Inhibitor_I9"/>
</dbReference>
<dbReference type="Pfam" id="PF17766">
    <property type="entry name" value="fn3_6"/>
    <property type="match status" value="1"/>
</dbReference>
<dbReference type="Gene3D" id="3.30.70.80">
    <property type="entry name" value="Peptidase S8 propeptide/proteinase inhibitor I9"/>
    <property type="match status" value="1"/>
</dbReference>
<dbReference type="AlphaFoldDB" id="A0AA89AYW3"/>
<evidence type="ECO:0000256" key="3">
    <source>
        <dbReference type="ARBA" id="ARBA00023180"/>
    </source>
</evidence>
<dbReference type="InterPro" id="IPR037045">
    <property type="entry name" value="S8pro/Inhibitor_I9_sf"/>
</dbReference>
<evidence type="ECO:0000259" key="5">
    <source>
        <dbReference type="Pfam" id="PF05922"/>
    </source>
</evidence>
<dbReference type="PROSITE" id="PS00137">
    <property type="entry name" value="SUBTILASE_HIS"/>
    <property type="match status" value="1"/>
</dbReference>
<evidence type="ECO:0000313" key="8">
    <source>
        <dbReference type="Proteomes" id="UP001188597"/>
    </source>
</evidence>